<feature type="region of interest" description="Disordered" evidence="1">
    <location>
        <begin position="1"/>
        <end position="51"/>
    </location>
</feature>
<protein>
    <submittedName>
        <fullName evidence="2">Phosphoprotein</fullName>
    </submittedName>
</protein>
<evidence type="ECO:0000313" key="2">
    <source>
        <dbReference type="EMBL" id="ARJ54293.1"/>
    </source>
</evidence>
<sequence length="279" mass="31253">MSGTSPAKSRKLRDKTPGKPLARPAPYSPEEQAKYKKRVIEGKEYNEFNPQSLEDAKQDAGQDMPPTTPPLHNSFEDLVQLIRDNGGNVDESILKEIWDETPKGTSADDLRASVNACARWFMLGQTNYETLSNVQTVRYAQTALPNYVTGLANTASAMTSAIQRLEKILPGLEKSYDANNMTEGEMVTMALSIYRSKTSTEKYRMIVDYLVNEVGYTDFYSDMTSPVYKDFAVERIRSVDPEVVAAITIFSSSKLPSLGDRIIRDRKALQTSLSKRMVH</sequence>
<dbReference type="EMBL" id="KY549567">
    <property type="protein sequence ID" value="ARJ54293.1"/>
    <property type="molecule type" value="Viral_cRNA"/>
</dbReference>
<proteinExistence type="predicted"/>
<dbReference type="Proteomes" id="UP000678181">
    <property type="component" value="Segment"/>
</dbReference>
<evidence type="ECO:0000313" key="3">
    <source>
        <dbReference type="Proteomes" id="UP000678181"/>
    </source>
</evidence>
<name>A0A1W6BQL1_9RHAB</name>
<reference evidence="2 3" key="1">
    <citation type="submission" date="2017-01" db="EMBL/GenBank/DDBJ databases">
        <authorList>
            <person name="Jang C."/>
            <person name="Goodin M.M."/>
        </authorList>
    </citation>
    <scope>NUCLEOTIDE SEQUENCE [LARGE SCALE GENOMIC DNA]</scope>
    <source>
        <strain evidence="2 3">CYDV-constricta</strain>
    </source>
</reference>
<organism evidence="2 3">
    <name type="scientific">constricta yellow dwarf virus</name>
    <dbReference type="NCBI Taxonomy" id="3020400"/>
    <lineage>
        <taxon>Viruses</taxon>
        <taxon>Riboviria</taxon>
        <taxon>Orthornavirae</taxon>
        <taxon>Negarnaviricota</taxon>
        <taxon>Haploviricotina</taxon>
        <taxon>Monjiviricetes</taxon>
        <taxon>Mononegavirales</taxon>
        <taxon>Rhabdoviridae</taxon>
        <taxon>Betarhabdovirinae</taxon>
        <taxon>Alphanucleorhabdovirus</taxon>
        <taxon>Alphanucleorhabdovirus constrictae</taxon>
    </lineage>
</organism>
<accession>A0A1W6BQL1</accession>
<feature type="compositionally biased region" description="Basic and acidic residues" evidence="1">
    <location>
        <begin position="31"/>
        <end position="46"/>
    </location>
</feature>
<keyword evidence="3" id="KW-1185">Reference proteome</keyword>
<evidence type="ECO:0000256" key="1">
    <source>
        <dbReference type="SAM" id="MobiDB-lite"/>
    </source>
</evidence>